<keyword evidence="2" id="KW-1185">Reference proteome</keyword>
<evidence type="ECO:0000313" key="2">
    <source>
        <dbReference type="Proteomes" id="UP000321638"/>
    </source>
</evidence>
<comment type="caution">
    <text evidence="1">The sequence shown here is derived from an EMBL/GenBank/DDBJ whole genome shotgun (WGS) entry which is preliminary data.</text>
</comment>
<organism evidence="1 2">
    <name type="scientific">Vineibacter terrae</name>
    <dbReference type="NCBI Taxonomy" id="2586908"/>
    <lineage>
        <taxon>Bacteria</taxon>
        <taxon>Pseudomonadati</taxon>
        <taxon>Pseudomonadota</taxon>
        <taxon>Alphaproteobacteria</taxon>
        <taxon>Hyphomicrobiales</taxon>
        <taxon>Vineibacter</taxon>
    </lineage>
</organism>
<proteinExistence type="predicted"/>
<reference evidence="1 2" key="1">
    <citation type="submission" date="2019-06" db="EMBL/GenBank/DDBJ databases">
        <title>New taxonomy in bacterial strain CC-CFT640, isolated from vineyard.</title>
        <authorList>
            <person name="Lin S.-Y."/>
            <person name="Tsai C.-F."/>
            <person name="Young C.-C."/>
        </authorList>
    </citation>
    <scope>NUCLEOTIDE SEQUENCE [LARGE SCALE GENOMIC DNA]</scope>
    <source>
        <strain evidence="1 2">CC-CFT640</strain>
    </source>
</reference>
<dbReference type="OrthoDB" id="950196at2"/>
<sequence>MLRRLLYRWAGRLPGRIIMAEVSETDATQVPLFERYYVGQVAGWTIYLHHYLRPDPDRGLHDHPWPRAIALPLAGGYREARLDGFDQHGRVMRVRMRRPFLPYMLRGADFHRIIAFRPGTTSSWSLFAHRANSKGWGFLRPGPDGDGTAAVVFVPHLEANGSHTKWWQTARIGAALNRAAP</sequence>
<dbReference type="RefSeq" id="WP_147851846.1">
    <property type="nucleotide sequence ID" value="NZ_VDUZ01000065.1"/>
</dbReference>
<dbReference type="AlphaFoldDB" id="A0A5C8P8J5"/>
<dbReference type="Proteomes" id="UP000321638">
    <property type="component" value="Unassembled WGS sequence"/>
</dbReference>
<dbReference type="EMBL" id="VDUZ01000065">
    <property type="protein sequence ID" value="TXL70122.1"/>
    <property type="molecule type" value="Genomic_DNA"/>
</dbReference>
<evidence type="ECO:0000313" key="1">
    <source>
        <dbReference type="EMBL" id="TXL70122.1"/>
    </source>
</evidence>
<evidence type="ECO:0008006" key="3">
    <source>
        <dbReference type="Google" id="ProtNLM"/>
    </source>
</evidence>
<gene>
    <name evidence="1" type="ORF">FHP25_35970</name>
</gene>
<protein>
    <recommendedName>
        <fullName evidence="3">Cysteine dioxygenase</fullName>
    </recommendedName>
</protein>
<name>A0A5C8P8J5_9HYPH</name>
<accession>A0A5C8P8J5</accession>